<keyword evidence="10" id="KW-0413">Isomerase</keyword>
<feature type="domain" description="PpiC" evidence="9">
    <location>
        <begin position="381"/>
        <end position="470"/>
    </location>
</feature>
<keyword evidence="5 8" id="KW-0472">Membrane</keyword>
<evidence type="ECO:0000256" key="3">
    <source>
        <dbReference type="ARBA" id="ARBA00022692"/>
    </source>
</evidence>
<dbReference type="Gene3D" id="1.10.4030.10">
    <property type="entry name" value="Porin chaperone SurA, peptide-binding domain"/>
    <property type="match status" value="1"/>
</dbReference>
<evidence type="ECO:0000313" key="11">
    <source>
        <dbReference type="Proteomes" id="UP000325289"/>
    </source>
</evidence>
<evidence type="ECO:0000259" key="9">
    <source>
        <dbReference type="Pfam" id="PF13145"/>
    </source>
</evidence>
<dbReference type="RefSeq" id="WP_149755788.1">
    <property type="nucleotide sequence ID" value="NZ_FOMS01000005.1"/>
</dbReference>
<dbReference type="EMBL" id="FOMS01000005">
    <property type="protein sequence ID" value="SFE03271.1"/>
    <property type="molecule type" value="Genomic_DNA"/>
</dbReference>
<evidence type="ECO:0000313" key="10">
    <source>
        <dbReference type="EMBL" id="SFE03271.1"/>
    </source>
</evidence>
<evidence type="ECO:0000256" key="1">
    <source>
        <dbReference type="ARBA" id="ARBA00004401"/>
    </source>
</evidence>
<dbReference type="InterPro" id="IPR027304">
    <property type="entry name" value="Trigger_fact/SurA_dom_sf"/>
</dbReference>
<evidence type="ECO:0000256" key="4">
    <source>
        <dbReference type="ARBA" id="ARBA00022989"/>
    </source>
</evidence>
<evidence type="ECO:0000256" key="2">
    <source>
        <dbReference type="ARBA" id="ARBA00022475"/>
    </source>
</evidence>
<keyword evidence="6" id="KW-0143">Chaperone</keyword>
<dbReference type="InterPro" id="IPR000297">
    <property type="entry name" value="PPIase_PpiC"/>
</dbReference>
<evidence type="ECO:0000256" key="7">
    <source>
        <dbReference type="ARBA" id="ARBA00038408"/>
    </source>
</evidence>
<comment type="subcellular location">
    <subcellularLocation>
        <location evidence="1">Cell membrane</location>
        <topology evidence="1">Single-pass type II membrane protein</topology>
    </subcellularLocation>
</comment>
<dbReference type="InterPro" id="IPR052029">
    <property type="entry name" value="PpiD_chaperone"/>
</dbReference>
<keyword evidence="4 8" id="KW-1133">Transmembrane helix</keyword>
<dbReference type="Proteomes" id="UP000325289">
    <property type="component" value="Unassembled WGS sequence"/>
</dbReference>
<accession>A0A1I1X7V6</accession>
<dbReference type="Pfam" id="PF13624">
    <property type="entry name" value="SurA_N_3"/>
    <property type="match status" value="1"/>
</dbReference>
<dbReference type="GO" id="GO:0003755">
    <property type="term" value="F:peptidyl-prolyl cis-trans isomerase activity"/>
    <property type="evidence" value="ECO:0007669"/>
    <property type="project" value="InterPro"/>
</dbReference>
<dbReference type="AlphaFoldDB" id="A0A1I1X7V6"/>
<keyword evidence="2" id="KW-1003">Cell membrane</keyword>
<gene>
    <name evidence="10" type="ORF">SAMN04515678_105268</name>
</gene>
<dbReference type="OrthoDB" id="9768393at2"/>
<feature type="transmembrane region" description="Helical" evidence="8">
    <location>
        <begin position="12"/>
        <end position="29"/>
    </location>
</feature>
<dbReference type="PANTHER" id="PTHR47529:SF1">
    <property type="entry name" value="PERIPLASMIC CHAPERONE PPID"/>
    <property type="match status" value="1"/>
</dbReference>
<dbReference type="Pfam" id="PF13145">
    <property type="entry name" value="Rotamase_2"/>
    <property type="match status" value="2"/>
</dbReference>
<name>A0A1I1X7V6_9RHOB</name>
<feature type="domain" description="PpiC" evidence="9">
    <location>
        <begin position="245"/>
        <end position="362"/>
    </location>
</feature>
<sequence length="615" mass="66150">MALKAKGLSKAFIWVLMGLLFLGLIGFGATNLSGNVRSVGAVGDEEIEVDAYSRALQNRVAQMQQQRGAPVSVADLQAAGIDRQILGQLVTEAALDWEAGRIGLSVGDEILAQELRRIGAFQGPDGNFDRDAYAYALQNAGLSESEFEADLRAESARSLMRAAVAAGNRMPDTYVDTIVAYAAETRDFTWAMLDEDDLQSSVPEPTEEDLQAYYEANIDSYTRPETKRITYAWLTPDMLAETVEISEERLREAYEERTSEFVLPERRMVERLVFSSEEAAAEAASRIESGEIDFEGLVEGRGLALADVDLGVVTRDDLGGAADAVFNAGTGEVAGPAPAPTGSALYRVNAQLAAQETPFEEAVPALRDSLVLDEARRVIERQAEDLDNRLAGGATLEDLAAETDMQIGEIDWAGQNGDGIAAYPAFSEAAGDMVPGDYPQIEETGDGGLFAIRVDEVLPEAPRPFDEVRDRVRTGWTRARVTEALSGRADTVADRLRSGQSFEAADLEPRTLEAVSRSTSVDALPSGAVTDIFELAEGDIAVLPGQGRVAIARLDAIVPADMDSAEAQRIADRLRQQAAGDVASQLFQALAADIQTRAGVEIDQQALNAVHSQMQ</sequence>
<comment type="similarity">
    <text evidence="7">Belongs to the PpiD chaperone family.</text>
</comment>
<evidence type="ECO:0000256" key="6">
    <source>
        <dbReference type="ARBA" id="ARBA00023186"/>
    </source>
</evidence>
<dbReference type="SUPFAM" id="SSF54534">
    <property type="entry name" value="FKBP-like"/>
    <property type="match status" value="1"/>
</dbReference>
<protein>
    <submittedName>
        <fullName evidence="10">Peptidyl-prolyl cis-trans isomerase D</fullName>
    </submittedName>
</protein>
<evidence type="ECO:0000256" key="8">
    <source>
        <dbReference type="SAM" id="Phobius"/>
    </source>
</evidence>
<organism evidence="10 11">
    <name type="scientific">Roseivivax sediminis</name>
    <dbReference type="NCBI Taxonomy" id="936889"/>
    <lineage>
        <taxon>Bacteria</taxon>
        <taxon>Pseudomonadati</taxon>
        <taxon>Pseudomonadota</taxon>
        <taxon>Alphaproteobacteria</taxon>
        <taxon>Rhodobacterales</taxon>
        <taxon>Roseobacteraceae</taxon>
        <taxon>Roseivivax</taxon>
    </lineage>
</organism>
<keyword evidence="11" id="KW-1185">Reference proteome</keyword>
<evidence type="ECO:0000256" key="5">
    <source>
        <dbReference type="ARBA" id="ARBA00023136"/>
    </source>
</evidence>
<reference evidence="10 11" key="1">
    <citation type="submission" date="2016-10" db="EMBL/GenBank/DDBJ databases">
        <authorList>
            <person name="Varghese N."/>
            <person name="Submissions S."/>
        </authorList>
    </citation>
    <scope>NUCLEOTIDE SEQUENCE [LARGE SCALE GENOMIC DNA]</scope>
    <source>
        <strain evidence="11">YIM D21,KCTC 23444,ACCC 10710</strain>
    </source>
</reference>
<keyword evidence="3 8" id="KW-0812">Transmembrane</keyword>
<dbReference type="SUPFAM" id="SSF109998">
    <property type="entry name" value="Triger factor/SurA peptide-binding domain-like"/>
    <property type="match status" value="1"/>
</dbReference>
<dbReference type="PANTHER" id="PTHR47529">
    <property type="entry name" value="PEPTIDYL-PROLYL CIS-TRANS ISOMERASE D"/>
    <property type="match status" value="1"/>
</dbReference>
<proteinExistence type="inferred from homology"/>
<dbReference type="GO" id="GO:0005886">
    <property type="term" value="C:plasma membrane"/>
    <property type="evidence" value="ECO:0007669"/>
    <property type="project" value="UniProtKB-SubCell"/>
</dbReference>